<dbReference type="EMBL" id="AEUP01000018">
    <property type="protein sequence ID" value="EGE48430.1"/>
    <property type="molecule type" value="Genomic_DNA"/>
</dbReference>
<feature type="domain" description="DUF7146" evidence="2">
    <location>
        <begin position="140"/>
        <end position="249"/>
    </location>
</feature>
<proteinExistence type="predicted"/>
<dbReference type="InterPro" id="IPR055570">
    <property type="entry name" value="DUF7146"/>
</dbReference>
<sequence>MIARSSLSHGKTYLMRRHSAAELARLLADHITRLAPELLPHGKKDGAEWRVGSLAGEPGQSLAVRLIGARRGLWCDFSSGERGDALDLVAACLFAGNRKDAMAWASSWLGLTDNSTQAAIQRRQILEKVKTSELDKEAQQRRAKARRLWQETPAGIFCTPVESYLQGRGIDLRPLNRAPGALRFAPAVWCAEVQKPLPAMLAAICGPNGKMVAVHRTWLQQSPSGTWIKADLQNPKKVLGSFAGGCIRLWRGASGTALGVAPEGDIAILAEGIETALSTAIACPEYRVLASVSLSNMAAVRLPDTIKEIIVAADNDAGNPAARKALAAALHQFTQQGRTVRLAVPEIEHGDWNDVLRNEPYTGHNGP</sequence>
<evidence type="ECO:0000313" key="3">
    <source>
        <dbReference type="EMBL" id="EGE48430.1"/>
    </source>
</evidence>
<gene>
    <name evidence="3" type="ORF">APO_0785</name>
</gene>
<reference evidence="3 4" key="1">
    <citation type="journal article" date="2011" name="Science">
        <title>Drosophila microbiome modulates host developmental and metabolic homeostasis via insulin signaling.</title>
        <authorList>
            <person name="Shin S.C."/>
            <person name="Kim S.H."/>
            <person name="You H."/>
            <person name="Kim B."/>
            <person name="Kim A.C."/>
            <person name="Lee K.A."/>
            <person name="Yoon J.H."/>
            <person name="Ryu J.H."/>
            <person name="Lee W.J."/>
        </authorList>
    </citation>
    <scope>NUCLEOTIDE SEQUENCE [LARGE SCALE GENOMIC DNA]</scope>
    <source>
        <strain evidence="3 4">DM001</strain>
    </source>
</reference>
<dbReference type="AlphaFoldDB" id="F1YS95"/>
<dbReference type="InterPro" id="IPR006171">
    <property type="entry name" value="TOPRIM_dom"/>
</dbReference>
<name>F1YS95_9PROT</name>
<dbReference type="Pfam" id="PF23639">
    <property type="entry name" value="DUF7146"/>
    <property type="match status" value="1"/>
</dbReference>
<dbReference type="Pfam" id="PF13362">
    <property type="entry name" value="Toprim_3"/>
    <property type="match status" value="1"/>
</dbReference>
<dbReference type="Proteomes" id="UP000018454">
    <property type="component" value="Unassembled WGS sequence"/>
</dbReference>
<accession>F1YS95</accession>
<evidence type="ECO:0000313" key="4">
    <source>
        <dbReference type="Proteomes" id="UP000018454"/>
    </source>
</evidence>
<organism evidence="3 4">
    <name type="scientific">Acetobacter pomorum DM001</name>
    <dbReference type="NCBI Taxonomy" id="945681"/>
    <lineage>
        <taxon>Bacteria</taxon>
        <taxon>Pseudomonadati</taxon>
        <taxon>Pseudomonadota</taxon>
        <taxon>Alphaproteobacteria</taxon>
        <taxon>Acetobacterales</taxon>
        <taxon>Acetobacteraceae</taxon>
        <taxon>Acetobacter</taxon>
    </lineage>
</organism>
<evidence type="ECO:0000259" key="1">
    <source>
        <dbReference type="Pfam" id="PF13362"/>
    </source>
</evidence>
<feature type="domain" description="Toprim" evidence="1">
    <location>
        <begin position="267"/>
        <end position="358"/>
    </location>
</feature>
<comment type="caution">
    <text evidence="3">The sequence shown here is derived from an EMBL/GenBank/DDBJ whole genome shotgun (WGS) entry which is preliminary data.</text>
</comment>
<protein>
    <submittedName>
        <fullName evidence="3">Uncharacterized protein</fullName>
    </submittedName>
</protein>
<evidence type="ECO:0000259" key="2">
    <source>
        <dbReference type="Pfam" id="PF23639"/>
    </source>
</evidence>